<dbReference type="AlphaFoldDB" id="Q4C1K4"/>
<comment type="caution">
    <text evidence="3">The sequence shown here is derived from an EMBL/GenBank/DDBJ whole genome shotgun (WGS) entry which is preliminary data.</text>
</comment>
<dbReference type="EMBL" id="AADV02000042">
    <property type="protein sequence ID" value="EAM50015.1"/>
    <property type="molecule type" value="Genomic_DNA"/>
</dbReference>
<evidence type="ECO:0000313" key="4">
    <source>
        <dbReference type="Proteomes" id="UP000003922"/>
    </source>
</evidence>
<gene>
    <name evidence="3" type="ORF">CwatDRAFT_3187</name>
</gene>
<evidence type="ECO:0008006" key="5">
    <source>
        <dbReference type="Google" id="ProtNLM"/>
    </source>
</evidence>
<feature type="region of interest" description="Disordered" evidence="1">
    <location>
        <begin position="95"/>
        <end position="118"/>
    </location>
</feature>
<keyword evidence="2" id="KW-0732">Signal</keyword>
<dbReference type="Proteomes" id="UP000003922">
    <property type="component" value="Unassembled WGS sequence"/>
</dbReference>
<feature type="compositionally biased region" description="Polar residues" evidence="1">
    <location>
        <begin position="95"/>
        <end position="105"/>
    </location>
</feature>
<evidence type="ECO:0000256" key="2">
    <source>
        <dbReference type="SAM" id="SignalP"/>
    </source>
</evidence>
<keyword evidence="4" id="KW-1185">Reference proteome</keyword>
<name>Q4C1K4_CROWT</name>
<dbReference type="NCBIfam" id="TIGR04155">
    <property type="entry name" value="cyano_PEP"/>
    <property type="match status" value="1"/>
</dbReference>
<protein>
    <recommendedName>
        <fullName evidence="5">PEP-CTERM protein-sorting domain-containing protein</fullName>
    </recommendedName>
</protein>
<reference evidence="3" key="1">
    <citation type="submission" date="2004-02" db="EMBL/GenBank/DDBJ databases">
        <authorList>
            <consortium name="DOE Joint Genome Institute"/>
        </authorList>
    </citation>
    <scope>NUCLEOTIDE SEQUENCE [LARGE SCALE GENOMIC DNA]</scope>
    <source>
        <strain evidence="3">WH 8501</strain>
    </source>
</reference>
<accession>Q4C1K4</accession>
<dbReference type="KEGG" id="cwa:CwatDRAFT_3187"/>
<reference evidence="3" key="2">
    <citation type="submission" date="2005-06" db="EMBL/GenBank/DDBJ databases">
        <title>Sequencing of the draft genome and assembly of Crocosphaera watsonii WH 8501.</title>
        <authorList>
            <consortium name="US DOE Joint Genome Institute (JGI-PGF)"/>
            <person name="Copeland A."/>
            <person name="Lucas S."/>
            <person name="Lapidus A."/>
            <person name="Barry K."/>
            <person name="Detter C."/>
            <person name="Glavina T."/>
            <person name="Hammon N."/>
            <person name="Israni S."/>
            <person name="Pitluck S."/>
            <person name="Richardson P."/>
        </authorList>
    </citation>
    <scope>NUCLEOTIDE SEQUENCE [LARGE SCALE GENOMIC DNA]</scope>
    <source>
        <strain evidence="3">WH 8501</strain>
    </source>
</reference>
<evidence type="ECO:0000256" key="1">
    <source>
        <dbReference type="SAM" id="MobiDB-lite"/>
    </source>
</evidence>
<reference evidence="3" key="3">
    <citation type="submission" date="2016-12" db="EMBL/GenBank/DDBJ databases">
        <title>Annotation of the draft genome assembly of Crocosphaera watsonii WH 8501.</title>
        <authorList>
            <consortium name="US DOE Joint Genome Institute (JGI-ORNL)"/>
            <person name="Larimer F."/>
            <person name="Land M."/>
        </authorList>
    </citation>
    <scope>NUCLEOTIDE SEQUENCE</scope>
    <source>
        <strain evidence="3">WH 8501</strain>
    </source>
</reference>
<sequence length="264" mass="27200">MKKTLNIVVGVASALGIMGTSQLAQAAGFNLDFETDASGNALDAIALDTHGANDRTDIGSLWSSIGIDISTNVSAPLGLFQSNCLPQGGTSNDGFTVPCNSSSSDGDPDLATGDGSYGSITYNTPPQGNVLILEENPGNGEPDDDGGGGTITFDFNRALLTSVKIGQIGLIDDAEGEIVVNFLDGTSYTQEITNLGENDLTFFTIPSDKQVANFSIEFDGSGAISGVVFTEFQAVPEPLTILGAGSAIAFGASFKRKLAKAKKK</sequence>
<evidence type="ECO:0000313" key="3">
    <source>
        <dbReference type="EMBL" id="EAM50015.1"/>
    </source>
</evidence>
<organism evidence="3 4">
    <name type="scientific">Crocosphaera watsonii WH 8501</name>
    <dbReference type="NCBI Taxonomy" id="165597"/>
    <lineage>
        <taxon>Bacteria</taxon>
        <taxon>Bacillati</taxon>
        <taxon>Cyanobacteriota</taxon>
        <taxon>Cyanophyceae</taxon>
        <taxon>Oscillatoriophycideae</taxon>
        <taxon>Chroococcales</taxon>
        <taxon>Aphanothecaceae</taxon>
        <taxon>Crocosphaera</taxon>
    </lineage>
</organism>
<feature type="signal peptide" evidence="2">
    <location>
        <begin position="1"/>
        <end position="26"/>
    </location>
</feature>
<dbReference type="InterPro" id="IPR026374">
    <property type="entry name" value="Cyano_PEP"/>
</dbReference>
<feature type="chain" id="PRO_5004235724" description="PEP-CTERM protein-sorting domain-containing protein" evidence="2">
    <location>
        <begin position="27"/>
        <end position="264"/>
    </location>
</feature>
<dbReference type="RefSeq" id="WP_007306276.1">
    <property type="nucleotide sequence ID" value="NZ_AADV02000042.1"/>
</dbReference>
<proteinExistence type="predicted"/>